<dbReference type="PANTHER" id="PTHR11603">
    <property type="entry name" value="AAA FAMILY ATPASE"/>
    <property type="match status" value="1"/>
</dbReference>
<accession>A0A2P2E1W3</accession>
<dbReference type="OrthoDB" id="9780734at2"/>
<evidence type="ECO:0000256" key="2">
    <source>
        <dbReference type="ARBA" id="ARBA00022679"/>
    </source>
</evidence>
<feature type="transmembrane region" description="Helical" evidence="6">
    <location>
        <begin position="60"/>
        <end position="79"/>
    </location>
</feature>
<feature type="transmembrane region" description="Helical" evidence="6">
    <location>
        <begin position="115"/>
        <end position="136"/>
    </location>
</feature>
<reference evidence="8 9" key="1">
    <citation type="submission" date="2018-02" db="EMBL/GenBank/DDBJ databases">
        <title>Novel Leptospira species isolated from soil and water in Japan.</title>
        <authorList>
            <person name="Nakao R."/>
            <person name="Masuzawa T."/>
        </authorList>
    </citation>
    <scope>NUCLEOTIDE SEQUENCE [LARGE SCALE GENOMIC DNA]</scope>
    <source>
        <strain evidence="8 9">YH101</strain>
    </source>
</reference>
<dbReference type="PANTHER" id="PTHR11603:SF147">
    <property type="entry name" value="MEMBRANE PROTEIN"/>
    <property type="match status" value="1"/>
</dbReference>
<evidence type="ECO:0000256" key="3">
    <source>
        <dbReference type="ARBA" id="ARBA00022722"/>
    </source>
</evidence>
<gene>
    <name evidence="8" type="ORF">LPTSP4_23130</name>
</gene>
<dbReference type="InterPro" id="IPR002716">
    <property type="entry name" value="PIN_dom"/>
</dbReference>
<evidence type="ECO:0000256" key="5">
    <source>
        <dbReference type="ARBA" id="ARBA00022842"/>
    </source>
</evidence>
<comment type="caution">
    <text evidence="8">The sequence shown here is derived from an EMBL/GenBank/DDBJ whole genome shotgun (WGS) entry which is preliminary data.</text>
</comment>
<keyword evidence="6" id="KW-0472">Membrane</keyword>
<evidence type="ECO:0000259" key="7">
    <source>
        <dbReference type="PROSITE" id="PS50926"/>
    </source>
</evidence>
<sequence length="347" mass="37182">MRKLLSAIGSIVVGLASYLFLYAESQNLILSLSLSGLVLIYTVVLAFGEKKLYPEVKADTLLLASLFGLLGLGLASYPASLLNDYGWKPASITLAFLLFVTGVKVGLSFAKKPGLAIFGGGGVGASSGTSFAIPGLEGSSSQPKEKILDTSVVIDGRILDIADTHFLDGPLILPNFVLREIQLISDSSDPIKRARGRRGLEMLNKLQRKGSIEVKITYTDYSDTREVDAKLVKLARDTGAAVVTNDFNLNKVAELQGVRVLNLNNLANALKPVVLPGEEFPISVIKEGKDENQGIGYLEDGTMVVIENGGHLVNKEVRVVVTSIIQTAAGKMIFTKVQNGNNNYNKS</sequence>
<keyword evidence="6" id="KW-1133">Transmembrane helix</keyword>
<keyword evidence="9" id="KW-1185">Reference proteome</keyword>
<dbReference type="Proteomes" id="UP000245133">
    <property type="component" value="Unassembled WGS sequence"/>
</dbReference>
<name>A0A2P2E1W3_9LEPT</name>
<organism evidence="8 9">
    <name type="scientific">Leptospira ryugenii</name>
    <dbReference type="NCBI Taxonomy" id="1917863"/>
    <lineage>
        <taxon>Bacteria</taxon>
        <taxon>Pseudomonadati</taxon>
        <taxon>Spirochaetota</taxon>
        <taxon>Spirochaetia</taxon>
        <taxon>Leptospirales</taxon>
        <taxon>Leptospiraceae</taxon>
        <taxon>Leptospira</taxon>
    </lineage>
</organism>
<feature type="transmembrane region" description="Helical" evidence="6">
    <location>
        <begin position="85"/>
        <end position="103"/>
    </location>
</feature>
<dbReference type="SMART" id="SM00670">
    <property type="entry name" value="PINc"/>
    <property type="match status" value="1"/>
</dbReference>
<feature type="domain" description="TRAM" evidence="7">
    <location>
        <begin position="273"/>
        <end position="334"/>
    </location>
</feature>
<evidence type="ECO:0000256" key="1">
    <source>
        <dbReference type="ARBA" id="ARBA00001946"/>
    </source>
</evidence>
<dbReference type="Gene3D" id="3.40.50.1010">
    <property type="entry name" value="5'-nuclease"/>
    <property type="match status" value="1"/>
</dbReference>
<dbReference type="InterPro" id="IPR002792">
    <property type="entry name" value="TRAM_dom"/>
</dbReference>
<feature type="transmembrane region" description="Helical" evidence="6">
    <location>
        <begin position="29"/>
        <end position="48"/>
    </location>
</feature>
<dbReference type="InterPro" id="IPR052041">
    <property type="entry name" value="Nucleic_acid_metab_PIN/TRAM"/>
</dbReference>
<evidence type="ECO:0000313" key="9">
    <source>
        <dbReference type="Proteomes" id="UP000245133"/>
    </source>
</evidence>
<keyword evidence="4" id="KW-0378">Hydrolase</keyword>
<dbReference type="GO" id="GO:0016740">
    <property type="term" value="F:transferase activity"/>
    <property type="evidence" value="ECO:0007669"/>
    <property type="project" value="UniProtKB-KW"/>
</dbReference>
<dbReference type="EMBL" id="BFBB01000007">
    <property type="protein sequence ID" value="GBF50786.1"/>
    <property type="molecule type" value="Genomic_DNA"/>
</dbReference>
<dbReference type="SUPFAM" id="SSF88723">
    <property type="entry name" value="PIN domain-like"/>
    <property type="match status" value="1"/>
</dbReference>
<dbReference type="AlphaFoldDB" id="A0A2P2E1W3"/>
<dbReference type="PROSITE" id="PS50926">
    <property type="entry name" value="TRAM"/>
    <property type="match status" value="1"/>
</dbReference>
<evidence type="ECO:0000256" key="4">
    <source>
        <dbReference type="ARBA" id="ARBA00022801"/>
    </source>
</evidence>
<dbReference type="GO" id="GO:0016787">
    <property type="term" value="F:hydrolase activity"/>
    <property type="evidence" value="ECO:0007669"/>
    <property type="project" value="UniProtKB-KW"/>
</dbReference>
<dbReference type="GO" id="GO:0004518">
    <property type="term" value="F:nuclease activity"/>
    <property type="evidence" value="ECO:0007669"/>
    <property type="project" value="UniProtKB-KW"/>
</dbReference>
<evidence type="ECO:0000313" key="8">
    <source>
        <dbReference type="EMBL" id="GBF50786.1"/>
    </source>
</evidence>
<keyword evidence="3" id="KW-0540">Nuclease</keyword>
<comment type="cofactor">
    <cofactor evidence="1">
        <name>Mg(2+)</name>
        <dbReference type="ChEBI" id="CHEBI:18420"/>
    </cofactor>
</comment>
<keyword evidence="5" id="KW-0460">Magnesium</keyword>
<feature type="transmembrane region" description="Helical" evidence="6">
    <location>
        <begin position="5"/>
        <end position="23"/>
    </location>
</feature>
<dbReference type="RefSeq" id="WP_108976817.1">
    <property type="nucleotide sequence ID" value="NZ_BFBB01000007.1"/>
</dbReference>
<keyword evidence="6" id="KW-0812">Transmembrane</keyword>
<evidence type="ECO:0000256" key="6">
    <source>
        <dbReference type="SAM" id="Phobius"/>
    </source>
</evidence>
<dbReference type="InterPro" id="IPR029060">
    <property type="entry name" value="PIN-like_dom_sf"/>
</dbReference>
<keyword evidence="2" id="KW-0808">Transferase</keyword>
<dbReference type="CDD" id="cd09877">
    <property type="entry name" value="PIN_YacL-like"/>
    <property type="match status" value="1"/>
</dbReference>
<proteinExistence type="predicted"/>
<protein>
    <submittedName>
        <fullName evidence="8">Integral membrane protein with PIN domain</fullName>
    </submittedName>
</protein>
<dbReference type="Pfam" id="PF01850">
    <property type="entry name" value="PIN"/>
    <property type="match status" value="1"/>
</dbReference>